<dbReference type="SUPFAM" id="SSF47616">
    <property type="entry name" value="GST C-terminal domain-like"/>
    <property type="match status" value="1"/>
</dbReference>
<reference evidence="3" key="1">
    <citation type="submission" date="2025-08" db="UniProtKB">
        <authorList>
            <consortium name="RefSeq"/>
        </authorList>
    </citation>
    <scope>IDENTIFICATION</scope>
</reference>
<dbReference type="PANTHER" id="PTHR44188:SF1">
    <property type="entry name" value="GDAP1, ISOFORM A"/>
    <property type="match status" value="1"/>
</dbReference>
<gene>
    <name evidence="3" type="primary">LOC106807081</name>
</gene>
<evidence type="ECO:0000256" key="1">
    <source>
        <dbReference type="ARBA" id="ARBA00007409"/>
    </source>
</evidence>
<proteinExistence type="inferred from homology"/>
<organism evidence="2 3">
    <name type="scientific">Priapulus caudatus</name>
    <name type="common">Priapulid worm</name>
    <dbReference type="NCBI Taxonomy" id="37621"/>
    <lineage>
        <taxon>Eukaryota</taxon>
        <taxon>Metazoa</taxon>
        <taxon>Ecdysozoa</taxon>
        <taxon>Scalidophora</taxon>
        <taxon>Priapulida</taxon>
        <taxon>Priapulimorpha</taxon>
        <taxon>Priapulimorphida</taxon>
        <taxon>Priapulidae</taxon>
        <taxon>Priapulus</taxon>
    </lineage>
</organism>
<dbReference type="Gene3D" id="1.20.1050.10">
    <property type="match status" value="1"/>
</dbReference>
<keyword evidence="2" id="KW-1185">Reference proteome</keyword>
<name>A0ABM1DXY8_PRICU</name>
<comment type="similarity">
    <text evidence="1">Belongs to the GST superfamily.</text>
</comment>
<evidence type="ECO:0000313" key="3">
    <source>
        <dbReference type="RefSeq" id="XP_014664809.1"/>
    </source>
</evidence>
<accession>A0ABM1DXY8</accession>
<protein>
    <submittedName>
        <fullName evidence="3">Ganglioside-induced differentiation-associated protein 1-like 1</fullName>
    </submittedName>
</protein>
<dbReference type="InterPro" id="IPR036282">
    <property type="entry name" value="Glutathione-S-Trfase_C_sf"/>
</dbReference>
<dbReference type="PANTHER" id="PTHR44188">
    <property type="entry name" value="GDAP1, ISOFORM A"/>
    <property type="match status" value="1"/>
</dbReference>
<dbReference type="RefSeq" id="XP_014664809.1">
    <property type="nucleotide sequence ID" value="XM_014809323.1"/>
</dbReference>
<sequence length="76" mass="8768">MDEVEKQLASHTGERATWWLCSEHVTVADIVLCIWPERLTFVGLMERYWGSGKRPAIAAYRARSQAYPAFMAVPRR</sequence>
<dbReference type="GeneID" id="106807081"/>
<dbReference type="Proteomes" id="UP000695022">
    <property type="component" value="Unplaced"/>
</dbReference>
<evidence type="ECO:0000313" key="2">
    <source>
        <dbReference type="Proteomes" id="UP000695022"/>
    </source>
</evidence>